<proteinExistence type="predicted"/>
<dbReference type="GO" id="GO:0045503">
    <property type="term" value="F:dynein light chain binding"/>
    <property type="evidence" value="ECO:0007669"/>
    <property type="project" value="InterPro"/>
</dbReference>
<evidence type="ECO:0000256" key="1">
    <source>
        <dbReference type="SAM" id="MobiDB-lite"/>
    </source>
</evidence>
<evidence type="ECO:0000313" key="4">
    <source>
        <dbReference type="Proteomes" id="UP000710432"/>
    </source>
</evidence>
<dbReference type="PANTHER" id="PTHR16022:SF0">
    <property type="entry name" value="CYTOPLASMIC DYNEIN 2 INTERMEDIATE CHAIN 1"/>
    <property type="match status" value="1"/>
</dbReference>
<sequence>MSGSQCVWLSWSRKLFLVLFQAVQSGSPKEEKKLREKKTHKESDLGLLDYREHKSRDPDREARPKERTAERDLHPSTERPRGERDREKHKERRKEVKDREKDRPKERHREQDSEKVHSRGKDREREKDRRARKEELRQTAAYHDLLVREVRGRQMLERVEKKVRAASKVRAEEKDRRDEDSERGDDDRERRYRERKLQYGDSKENPLNYWLYKEEGEKKHRKVRDTDRDKRHRDRSSTREKREKHSKEKGNSLSDREVEERHREKRHKEGLHHDEERRRSHADKRERSGREEHKRREAKEPEKEDIDLEATAADEYFEDDFEDYEDDFEVCDGDDDSNNEHDSKEKAEELPLAQKREIQEIQKAISAENERVGELSLKLSQKQGRMEYEKEPWEDGNDSISRAPVCGIFVDFVTASHRQKSRSQALKQKTRSTKLLRLIDLDFSFTFSLLDLPPVNEYDMYIRNFGKKNTKQAYVQYNEDNVERDVQTDDIETREVWTQHPGEGSVVSGGSEEKDFSDVTVVPKIDTPRLSSFLRAACQVVAVLLEEDRLAAGPSQNPRAQDKALNISESSSQLNTNLPFLQGRKVSCLHASRVQRQTVVSVHDLPEKAFAPSLDSRHLLCVWDIWQPSGPQKVLICESKVTCCCFSPLKAFLLFAGTVHGSVVLWDLREDSRIHHYVRLSNCLWAFRTPTFSTEMAGLSFHIASLDESGILNVWIHVHHMSVWAIRGEKKASDLLELEFLTVVSCCMSFGNRIQFFNLSHKDSEFWGSTQTLSVKFLPSDPNHFVVGTDMAGCSDGSIRLHQLTSERPFMQWDSSTSGHSVTSLQWSPTRPAVFLVQDDASRIYIWDLLENDLGPVAQQSISPDRLVAMTIMGDPEKVSGSFMALVLARASGTVDIQYLKRRWTTPAADEHSQLHVLLHK</sequence>
<dbReference type="EMBL" id="JAATJU010024211">
    <property type="protein sequence ID" value="KAH0506104.1"/>
    <property type="molecule type" value="Genomic_DNA"/>
</dbReference>
<evidence type="ECO:0000313" key="3">
    <source>
        <dbReference type="EMBL" id="KAH0506104.1"/>
    </source>
</evidence>
<dbReference type="InterPro" id="IPR001680">
    <property type="entry name" value="WD40_rpt"/>
</dbReference>
<dbReference type="InterPro" id="IPR036322">
    <property type="entry name" value="WD40_repeat_dom_sf"/>
</dbReference>
<dbReference type="InterPro" id="IPR015943">
    <property type="entry name" value="WD40/YVTN_repeat-like_dom_sf"/>
</dbReference>
<dbReference type="PANTHER" id="PTHR16022">
    <property type="entry name" value="WD REPEAT DOMAIN 60"/>
    <property type="match status" value="1"/>
</dbReference>
<dbReference type="GO" id="GO:0005868">
    <property type="term" value="C:cytoplasmic dynein complex"/>
    <property type="evidence" value="ECO:0007669"/>
    <property type="project" value="InterPro"/>
</dbReference>
<feature type="region of interest" description="Disordered" evidence="1">
    <location>
        <begin position="23"/>
        <end position="353"/>
    </location>
</feature>
<feature type="compositionally biased region" description="Basic and acidic residues" evidence="1">
    <location>
        <begin position="145"/>
        <end position="204"/>
    </location>
</feature>
<comment type="caution">
    <text evidence="3">The sequence shown here is derived from an EMBL/GenBank/DDBJ whole genome shotgun (WGS) entry which is preliminary data.</text>
</comment>
<organism evidence="3 4">
    <name type="scientific">Microtus ochrogaster</name>
    <name type="common">Prairie vole</name>
    <dbReference type="NCBI Taxonomy" id="79684"/>
    <lineage>
        <taxon>Eukaryota</taxon>
        <taxon>Metazoa</taxon>
        <taxon>Chordata</taxon>
        <taxon>Craniata</taxon>
        <taxon>Vertebrata</taxon>
        <taxon>Euteleostomi</taxon>
        <taxon>Mammalia</taxon>
        <taxon>Eutheria</taxon>
        <taxon>Euarchontoglires</taxon>
        <taxon>Glires</taxon>
        <taxon>Rodentia</taxon>
        <taxon>Myomorpha</taxon>
        <taxon>Muroidea</taxon>
        <taxon>Cricetidae</taxon>
        <taxon>Arvicolinae</taxon>
        <taxon>Microtus</taxon>
    </lineage>
</organism>
<feature type="compositionally biased region" description="Basic and acidic residues" evidence="1">
    <location>
        <begin position="271"/>
        <end position="302"/>
    </location>
</feature>
<evidence type="ECO:0000256" key="2">
    <source>
        <dbReference type="SAM" id="SignalP"/>
    </source>
</evidence>
<dbReference type="Proteomes" id="UP000710432">
    <property type="component" value="Unassembled WGS sequence"/>
</dbReference>
<feature type="compositionally biased region" description="Basic and acidic residues" evidence="1">
    <location>
        <begin position="212"/>
        <end position="262"/>
    </location>
</feature>
<feature type="signal peptide" evidence="2">
    <location>
        <begin position="1"/>
        <end position="25"/>
    </location>
</feature>
<gene>
    <name evidence="3" type="ORF">LTLLF_174775</name>
</gene>
<feature type="compositionally biased region" description="Basic and acidic residues" evidence="1">
    <location>
        <begin position="28"/>
        <end position="137"/>
    </location>
</feature>
<dbReference type="GO" id="GO:0045504">
    <property type="term" value="F:dynein heavy chain binding"/>
    <property type="evidence" value="ECO:0007669"/>
    <property type="project" value="InterPro"/>
</dbReference>
<dbReference type="SMART" id="SM00320">
    <property type="entry name" value="WD40"/>
    <property type="match status" value="2"/>
</dbReference>
<protein>
    <submittedName>
        <fullName evidence="3">WD repeat-containing protein 60</fullName>
    </submittedName>
</protein>
<dbReference type="AlphaFoldDB" id="A0A8J6G8L0"/>
<dbReference type="SUPFAM" id="SSF50978">
    <property type="entry name" value="WD40 repeat-like"/>
    <property type="match status" value="1"/>
</dbReference>
<keyword evidence="2" id="KW-0732">Signal</keyword>
<dbReference type="GO" id="GO:0005929">
    <property type="term" value="C:cilium"/>
    <property type="evidence" value="ECO:0007669"/>
    <property type="project" value="GOC"/>
</dbReference>
<dbReference type="InterPro" id="IPR042505">
    <property type="entry name" value="DYNC2I1"/>
</dbReference>
<dbReference type="Gene3D" id="2.130.10.10">
    <property type="entry name" value="YVTN repeat-like/Quinoprotein amine dehydrogenase"/>
    <property type="match status" value="2"/>
</dbReference>
<reference evidence="3" key="1">
    <citation type="submission" date="2020-03" db="EMBL/GenBank/DDBJ databases">
        <title>Studies in the Genomics of Life Span.</title>
        <authorList>
            <person name="Glass D."/>
        </authorList>
    </citation>
    <scope>NUCLEOTIDE SEQUENCE</scope>
    <source>
        <strain evidence="3">LTLLF</strain>
        <tissue evidence="3">Muscle</tissue>
    </source>
</reference>
<accession>A0A8J6G8L0</accession>
<feature type="compositionally biased region" description="Basic and acidic residues" evidence="1">
    <location>
        <begin position="338"/>
        <end position="353"/>
    </location>
</feature>
<name>A0A8J6G8L0_MICOH</name>
<feature type="chain" id="PRO_5035222145" evidence="2">
    <location>
        <begin position="26"/>
        <end position="921"/>
    </location>
</feature>
<dbReference type="GO" id="GO:0042073">
    <property type="term" value="P:intraciliary transport"/>
    <property type="evidence" value="ECO:0007669"/>
    <property type="project" value="InterPro"/>
</dbReference>
<feature type="compositionally biased region" description="Acidic residues" evidence="1">
    <location>
        <begin position="315"/>
        <end position="337"/>
    </location>
</feature>